<evidence type="ECO:0000256" key="8">
    <source>
        <dbReference type="ARBA" id="ARBA00022777"/>
    </source>
</evidence>
<evidence type="ECO:0000256" key="2">
    <source>
        <dbReference type="ARBA" id="ARBA00004651"/>
    </source>
</evidence>
<reference evidence="15 16" key="1">
    <citation type="submission" date="2021-03" db="EMBL/GenBank/DDBJ databases">
        <title>Genomic Encyclopedia of Type Strains, Phase IV (KMG-IV): sequencing the most valuable type-strain genomes for metagenomic binning, comparative biology and taxonomic classification.</title>
        <authorList>
            <person name="Goeker M."/>
        </authorList>
    </citation>
    <scope>NUCLEOTIDE SEQUENCE [LARGE SCALE GENOMIC DNA]</scope>
    <source>
        <strain evidence="15 16">DSM 26048</strain>
    </source>
</reference>
<keyword evidence="12" id="KW-0812">Transmembrane</keyword>
<evidence type="ECO:0000313" key="15">
    <source>
        <dbReference type="EMBL" id="MBP1988807.1"/>
    </source>
</evidence>
<dbReference type="Proteomes" id="UP001519287">
    <property type="component" value="Unassembled WGS sequence"/>
</dbReference>
<comment type="catalytic activity">
    <reaction evidence="1">
        <text>ATP + protein L-histidine = ADP + protein N-phospho-L-histidine.</text>
        <dbReference type="EC" id="2.7.13.3"/>
    </reaction>
</comment>
<dbReference type="InterPro" id="IPR050640">
    <property type="entry name" value="Bact_2-comp_sensor_kinase"/>
</dbReference>
<dbReference type="InterPro" id="IPR003594">
    <property type="entry name" value="HATPase_dom"/>
</dbReference>
<feature type="transmembrane region" description="Helical" evidence="12">
    <location>
        <begin position="293"/>
        <end position="320"/>
    </location>
</feature>
<keyword evidence="7" id="KW-0547">Nucleotide-binding</keyword>
<dbReference type="CDD" id="cd06225">
    <property type="entry name" value="HAMP"/>
    <property type="match status" value="1"/>
</dbReference>
<evidence type="ECO:0000256" key="5">
    <source>
        <dbReference type="ARBA" id="ARBA00022553"/>
    </source>
</evidence>
<proteinExistence type="predicted"/>
<organism evidence="15 16">
    <name type="scientific">Paenibacillus eucommiae</name>
    <dbReference type="NCBI Taxonomy" id="1355755"/>
    <lineage>
        <taxon>Bacteria</taxon>
        <taxon>Bacillati</taxon>
        <taxon>Bacillota</taxon>
        <taxon>Bacilli</taxon>
        <taxon>Bacillales</taxon>
        <taxon>Paenibacillaceae</taxon>
        <taxon>Paenibacillus</taxon>
    </lineage>
</organism>
<dbReference type="InterPro" id="IPR004358">
    <property type="entry name" value="Sig_transdc_His_kin-like_C"/>
</dbReference>
<keyword evidence="4" id="KW-1003">Cell membrane</keyword>
<keyword evidence="11 12" id="KW-0472">Membrane</keyword>
<dbReference type="EC" id="2.7.13.3" evidence="3"/>
<dbReference type="Pfam" id="PF06580">
    <property type="entry name" value="His_kinase"/>
    <property type="match status" value="1"/>
</dbReference>
<evidence type="ECO:0000256" key="9">
    <source>
        <dbReference type="ARBA" id="ARBA00022840"/>
    </source>
</evidence>
<keyword evidence="10" id="KW-0902">Two-component regulatory system</keyword>
<feature type="domain" description="HAMP" evidence="14">
    <location>
        <begin position="314"/>
        <end position="366"/>
    </location>
</feature>
<evidence type="ECO:0000313" key="16">
    <source>
        <dbReference type="Proteomes" id="UP001519287"/>
    </source>
</evidence>
<evidence type="ECO:0000256" key="1">
    <source>
        <dbReference type="ARBA" id="ARBA00000085"/>
    </source>
</evidence>
<dbReference type="Gene3D" id="3.30.565.10">
    <property type="entry name" value="Histidine kinase-like ATPase, C-terminal domain"/>
    <property type="match status" value="1"/>
</dbReference>
<comment type="caution">
    <text evidence="15">The sequence shown here is derived from an EMBL/GenBank/DDBJ whole genome shotgun (WGS) entry which is preliminary data.</text>
</comment>
<dbReference type="Gene3D" id="6.10.340.10">
    <property type="match status" value="1"/>
</dbReference>
<dbReference type="InterPro" id="IPR005467">
    <property type="entry name" value="His_kinase_dom"/>
</dbReference>
<dbReference type="PANTHER" id="PTHR34220:SF7">
    <property type="entry name" value="SENSOR HISTIDINE KINASE YPDA"/>
    <property type="match status" value="1"/>
</dbReference>
<evidence type="ECO:0000259" key="13">
    <source>
        <dbReference type="PROSITE" id="PS50109"/>
    </source>
</evidence>
<dbReference type="PROSITE" id="PS50109">
    <property type="entry name" value="HIS_KIN"/>
    <property type="match status" value="1"/>
</dbReference>
<comment type="subcellular location">
    <subcellularLocation>
        <location evidence="2">Cell membrane</location>
        <topology evidence="2">Multi-pass membrane protein</topology>
    </subcellularLocation>
</comment>
<evidence type="ECO:0000256" key="12">
    <source>
        <dbReference type="SAM" id="Phobius"/>
    </source>
</evidence>
<keyword evidence="9" id="KW-0067">ATP-binding</keyword>
<dbReference type="InterPro" id="IPR010559">
    <property type="entry name" value="Sig_transdc_His_kin_internal"/>
</dbReference>
<protein>
    <recommendedName>
        <fullName evidence="3">histidine kinase</fullName>
        <ecNumber evidence="3">2.7.13.3</ecNumber>
    </recommendedName>
</protein>
<keyword evidence="6 15" id="KW-0808">Transferase</keyword>
<accession>A0ABS4IMK4</accession>
<keyword evidence="16" id="KW-1185">Reference proteome</keyword>
<gene>
    <name evidence="15" type="ORF">J2Z66_000402</name>
</gene>
<evidence type="ECO:0000256" key="10">
    <source>
        <dbReference type="ARBA" id="ARBA00023012"/>
    </source>
</evidence>
<dbReference type="GO" id="GO:0004673">
    <property type="term" value="F:protein histidine kinase activity"/>
    <property type="evidence" value="ECO:0007669"/>
    <property type="project" value="UniProtKB-EC"/>
</dbReference>
<dbReference type="PRINTS" id="PR00344">
    <property type="entry name" value="BCTRLSENSOR"/>
</dbReference>
<evidence type="ECO:0000256" key="3">
    <source>
        <dbReference type="ARBA" id="ARBA00012438"/>
    </source>
</evidence>
<dbReference type="Pfam" id="PF02518">
    <property type="entry name" value="HATPase_c"/>
    <property type="match status" value="1"/>
</dbReference>
<sequence length="598" mass="67413">MKLLRPRSIGTRIFLLFAASFFCLLVILSLVYYESSSGRVKKMLDDAAAKNVMQARDHVDLLLKGYDSLGKSIVTNPDIQRLLGRKQENPAVRAINERTITNALGAIYYAWDDVIGIHVLGMDGAVYSYGGLTQVIEPGFASSEWYRRLNESGGETVWLGMERNSVIEKNGKGSVFAFGRKLYNLNRSETVGLVLIEMKPRVLKGILENMNFSGQMDSFLVHDGQIKAHPDTELLQTSFEYPLPAATVREQSTSSETDSKRLIASALAINDWQMVSVIKLSVLQVELSSMKHYFIGFTLGLMVLSLLLTFFLSVSVTAPFKQMIRYMKKAKRGRFEEIPKVKSYIEIEVLTDVFNQMVHQIDELFVRVKEVSESEKIAQLNALQSQVNPHFLYNTLDMIYWMLDEKENEQLCNVILALSGIFRYSSNWSKGSEATIREELEQIRNYALITQMRFEDKLVFEWDLDPSLMDLQLPKMSLQPIVENAVIHGIGKSGGSIRIGMRRQDDKVLLIVEDTGSGMSIEAVEEMNRIFNQDRRYKDRSEHTGSGIGLLNVHRRIAYRFGGEFGLHLTSGGSARGTTVSVSLPLNHLEGSGRSLQG</sequence>
<feature type="domain" description="Histidine kinase" evidence="13">
    <location>
        <begin position="478"/>
        <end position="588"/>
    </location>
</feature>
<evidence type="ECO:0000256" key="11">
    <source>
        <dbReference type="ARBA" id="ARBA00023136"/>
    </source>
</evidence>
<keyword evidence="8 15" id="KW-0418">Kinase</keyword>
<evidence type="ECO:0000256" key="7">
    <source>
        <dbReference type="ARBA" id="ARBA00022741"/>
    </source>
</evidence>
<dbReference type="SUPFAM" id="SSF55874">
    <property type="entry name" value="ATPase domain of HSP90 chaperone/DNA topoisomerase II/histidine kinase"/>
    <property type="match status" value="1"/>
</dbReference>
<dbReference type="InterPro" id="IPR003660">
    <property type="entry name" value="HAMP_dom"/>
</dbReference>
<evidence type="ECO:0000256" key="6">
    <source>
        <dbReference type="ARBA" id="ARBA00022679"/>
    </source>
</evidence>
<evidence type="ECO:0000259" key="14">
    <source>
        <dbReference type="PROSITE" id="PS50885"/>
    </source>
</evidence>
<dbReference type="PROSITE" id="PS50885">
    <property type="entry name" value="HAMP"/>
    <property type="match status" value="1"/>
</dbReference>
<dbReference type="PANTHER" id="PTHR34220">
    <property type="entry name" value="SENSOR HISTIDINE KINASE YPDA"/>
    <property type="match status" value="1"/>
</dbReference>
<name>A0ABS4IMK4_9BACL</name>
<keyword evidence="12" id="KW-1133">Transmembrane helix</keyword>
<dbReference type="SMART" id="SM00387">
    <property type="entry name" value="HATPase_c"/>
    <property type="match status" value="1"/>
</dbReference>
<dbReference type="EMBL" id="JAGGLB010000001">
    <property type="protein sequence ID" value="MBP1988807.1"/>
    <property type="molecule type" value="Genomic_DNA"/>
</dbReference>
<keyword evidence="5" id="KW-0597">Phosphoprotein</keyword>
<feature type="transmembrane region" description="Helical" evidence="12">
    <location>
        <begin position="12"/>
        <end position="33"/>
    </location>
</feature>
<evidence type="ECO:0000256" key="4">
    <source>
        <dbReference type="ARBA" id="ARBA00022475"/>
    </source>
</evidence>
<dbReference type="InterPro" id="IPR036890">
    <property type="entry name" value="HATPase_C_sf"/>
</dbReference>
<dbReference type="RefSeq" id="WP_209969240.1">
    <property type="nucleotide sequence ID" value="NZ_JAGGLB010000001.1"/>
</dbReference>